<reference evidence="1 2" key="1">
    <citation type="submission" date="2016-03" db="EMBL/GenBank/DDBJ databases">
        <title>Cyphomyrmex costatus WGS genome.</title>
        <authorList>
            <person name="Nygaard S."/>
            <person name="Hu H."/>
            <person name="Boomsma J."/>
            <person name="Zhang G."/>
        </authorList>
    </citation>
    <scope>NUCLEOTIDE SEQUENCE [LARGE SCALE GENOMIC DNA]</scope>
    <source>
        <strain evidence="1">MS0001</strain>
        <tissue evidence="1">Whole body</tissue>
    </source>
</reference>
<dbReference type="Proteomes" id="UP000078542">
    <property type="component" value="Unassembled WGS sequence"/>
</dbReference>
<proteinExistence type="predicted"/>
<dbReference type="EMBL" id="KQ978268">
    <property type="protein sequence ID" value="KYM95825.1"/>
    <property type="molecule type" value="Genomic_DNA"/>
</dbReference>
<keyword evidence="2" id="KW-1185">Reference proteome</keyword>
<gene>
    <name evidence="1" type="ORF">ALC62_13534</name>
</gene>
<accession>A0A151I9W9</accession>
<sequence>MKARKVSKQYVPSGSSTDSAKAIKKHSFRFFERMKFLEISVQTESTISSLPLSSTASSSSESLNVSVYSHNTHTPQQENIAPFRNENDMDLNTIVSPSSSPGAFHTTLNRTSMNAYVKPPVKRNLLASSSLPMRKAKIPKVSPESEEVQFAILNALREERVGSDAVDGILLRLGEGLRRLPYRKRTELEIEWLQQLREAELKYSEIP</sequence>
<evidence type="ECO:0008006" key="3">
    <source>
        <dbReference type="Google" id="ProtNLM"/>
    </source>
</evidence>
<evidence type="ECO:0000313" key="1">
    <source>
        <dbReference type="EMBL" id="KYM95825.1"/>
    </source>
</evidence>
<dbReference type="AlphaFoldDB" id="A0A151I9W9"/>
<evidence type="ECO:0000313" key="2">
    <source>
        <dbReference type="Proteomes" id="UP000078542"/>
    </source>
</evidence>
<dbReference type="STRING" id="456900.A0A151I9W9"/>
<name>A0A151I9W9_9HYME</name>
<protein>
    <recommendedName>
        <fullName evidence="3">BESS domain-containing protein</fullName>
    </recommendedName>
</protein>
<organism evidence="1 2">
    <name type="scientific">Cyphomyrmex costatus</name>
    <dbReference type="NCBI Taxonomy" id="456900"/>
    <lineage>
        <taxon>Eukaryota</taxon>
        <taxon>Metazoa</taxon>
        <taxon>Ecdysozoa</taxon>
        <taxon>Arthropoda</taxon>
        <taxon>Hexapoda</taxon>
        <taxon>Insecta</taxon>
        <taxon>Pterygota</taxon>
        <taxon>Neoptera</taxon>
        <taxon>Endopterygota</taxon>
        <taxon>Hymenoptera</taxon>
        <taxon>Apocrita</taxon>
        <taxon>Aculeata</taxon>
        <taxon>Formicoidea</taxon>
        <taxon>Formicidae</taxon>
        <taxon>Myrmicinae</taxon>
        <taxon>Cyphomyrmex</taxon>
    </lineage>
</organism>